<dbReference type="Pfam" id="PF25872">
    <property type="entry name" value="HTH_77"/>
    <property type="match status" value="1"/>
</dbReference>
<dbReference type="Proteomes" id="UP001348098">
    <property type="component" value="Unassembled WGS sequence"/>
</dbReference>
<dbReference type="SUPFAM" id="SSF52540">
    <property type="entry name" value="P-loop containing nucleoside triphosphate hydrolases"/>
    <property type="match status" value="1"/>
</dbReference>
<accession>A0ABU6AX47</accession>
<dbReference type="InterPro" id="IPR058852">
    <property type="entry name" value="HTH_77"/>
</dbReference>
<evidence type="ECO:0000256" key="1">
    <source>
        <dbReference type="SAM" id="MobiDB-lite"/>
    </source>
</evidence>
<keyword evidence="4" id="KW-1185">Reference proteome</keyword>
<dbReference type="Pfam" id="PF00196">
    <property type="entry name" value="GerE"/>
    <property type="match status" value="1"/>
</dbReference>
<evidence type="ECO:0000313" key="4">
    <source>
        <dbReference type="Proteomes" id="UP001348098"/>
    </source>
</evidence>
<dbReference type="InterPro" id="IPR027417">
    <property type="entry name" value="P-loop_NTPase"/>
</dbReference>
<dbReference type="CDD" id="cd06170">
    <property type="entry name" value="LuxR_C_like"/>
    <property type="match status" value="1"/>
</dbReference>
<evidence type="ECO:0000313" key="3">
    <source>
        <dbReference type="EMBL" id="MEB3512020.1"/>
    </source>
</evidence>
<dbReference type="Gene3D" id="1.10.10.10">
    <property type="entry name" value="Winged helix-like DNA-binding domain superfamily/Winged helix DNA-binding domain"/>
    <property type="match status" value="1"/>
</dbReference>
<dbReference type="InterPro" id="IPR036388">
    <property type="entry name" value="WH-like_DNA-bd_sf"/>
</dbReference>
<dbReference type="PRINTS" id="PR00038">
    <property type="entry name" value="HTHLUXR"/>
</dbReference>
<sequence length="932" mass="98154">MAATVEISAREAEVLALVGDHLSNAEIGARLFISVRTVESHVSSLLRKLDVPDRRALAQRASDSAPADRPHPAPVLPTPLTSFIGRGRERAELTEMIRAHRQVTAVGPGGVGKTRLALAVAADMAAEYSDGVWFVDLVPVAAADTRVVAGTVALALGLGEQPGRGMDESVPAALADRHVLLVLDNCEHVRDGVAPFIERLLATCPRLTVLATSRARLMVPFERVYTVAPMSLAGDGDSDAVALFMDRAAAGGWPPNHALRDQVAAFCARLDGVALAIELAAARWTTLGLDGLEAGLSDQLRMLAGGPRAEDRHRSVRAALDWSHALLEPEDRVLLRRVSVFMGSFTVEAAAQVAASEKAVVADGLARLAEQSLLAVTPRPGGTGYRALETIRQYGMEQLAQAGELADIRAGHLRWCLAEAAELSVVGADWRARFDAMADDLRAALAWAADQPAQRVEAFRSAQHLAQLCFTRNLIGESQMRYEQAAALAEDSAAAASMLRHAAAAAGCQMRGDDMHRLTRAAADAALESGDSACAARDLATAAANAYRFASKFVRPLSPEEASTLITEARRLADDDPAAQAAVALADAGRALTDALTAQSSSGNVVPETIACAQRAVELAERTGDPLARSAALDTLAGAHSLAGDTFAAAAVARGRMALLRSTPHSPDGAHELIDALGEAAEAELGAGDLRGARRWAQRLADHPLLAEVGHRATSWLLVTDALAGNVEEIRANSIRFLESWHRAGSPVQSLLGPAVAGVAMIHDLRGDHDARAEWDAVITRLGTPPGHTHGYGAVFDALAMIHHGQVREALDRMSSDPGEVWRWVTWIWLHWYVALRAEAAVLAGAPDAGDRVAEARTIVAGNPIAGAIVERAAALHAGDRTRLLATAAAFDAAGCRYQSARTAVLAGGEHAARGAAALAELGLTPMAPISW</sequence>
<comment type="caution">
    <text evidence="3">The sequence shown here is derived from an EMBL/GenBank/DDBJ whole genome shotgun (WGS) entry which is preliminary data.</text>
</comment>
<dbReference type="InterPro" id="IPR016032">
    <property type="entry name" value="Sig_transdc_resp-reg_C-effctor"/>
</dbReference>
<name>A0ABU6AX47_9NOCA</name>
<gene>
    <name evidence="3" type="ORF">U3653_18475</name>
</gene>
<feature type="domain" description="HTH luxR-type" evidence="2">
    <location>
        <begin position="1"/>
        <end position="65"/>
    </location>
</feature>
<reference evidence="3 4" key="1">
    <citation type="submission" date="2023-12" db="EMBL/GenBank/DDBJ databases">
        <title>novel species in genus Nocarida.</title>
        <authorList>
            <person name="Li Z."/>
        </authorList>
    </citation>
    <scope>NUCLEOTIDE SEQUENCE [LARGE SCALE GENOMIC DNA]</scope>
    <source>
        <strain evidence="3 4">CDC186</strain>
    </source>
</reference>
<dbReference type="Gene3D" id="3.40.50.300">
    <property type="entry name" value="P-loop containing nucleotide triphosphate hydrolases"/>
    <property type="match status" value="1"/>
</dbReference>
<dbReference type="RefSeq" id="WP_195081229.1">
    <property type="nucleotide sequence ID" value="NZ_JAYESH010000006.1"/>
</dbReference>
<dbReference type="PANTHER" id="PTHR47691">
    <property type="entry name" value="REGULATOR-RELATED"/>
    <property type="match status" value="1"/>
</dbReference>
<dbReference type="SUPFAM" id="SSF46894">
    <property type="entry name" value="C-terminal effector domain of the bipartite response regulators"/>
    <property type="match status" value="1"/>
</dbReference>
<organism evidence="3 4">
    <name type="scientific">Nocardia implantans</name>
    <dbReference type="NCBI Taxonomy" id="3108168"/>
    <lineage>
        <taxon>Bacteria</taxon>
        <taxon>Bacillati</taxon>
        <taxon>Actinomycetota</taxon>
        <taxon>Actinomycetes</taxon>
        <taxon>Mycobacteriales</taxon>
        <taxon>Nocardiaceae</taxon>
        <taxon>Nocardia</taxon>
    </lineage>
</organism>
<evidence type="ECO:0000259" key="2">
    <source>
        <dbReference type="PROSITE" id="PS50043"/>
    </source>
</evidence>
<protein>
    <submittedName>
        <fullName evidence="3">LuxR C-terminal-related transcriptional regulator</fullName>
    </submittedName>
</protein>
<dbReference type="EMBL" id="JAYKYQ010000007">
    <property type="protein sequence ID" value="MEB3512020.1"/>
    <property type="molecule type" value="Genomic_DNA"/>
</dbReference>
<dbReference type="PANTHER" id="PTHR47691:SF3">
    <property type="entry name" value="HTH-TYPE TRANSCRIPTIONAL REGULATOR RV0890C-RELATED"/>
    <property type="match status" value="1"/>
</dbReference>
<proteinExistence type="predicted"/>
<feature type="region of interest" description="Disordered" evidence="1">
    <location>
        <begin position="57"/>
        <end position="81"/>
    </location>
</feature>
<dbReference type="PROSITE" id="PS50043">
    <property type="entry name" value="HTH_LUXR_2"/>
    <property type="match status" value="1"/>
</dbReference>
<dbReference type="SMART" id="SM00421">
    <property type="entry name" value="HTH_LUXR"/>
    <property type="match status" value="1"/>
</dbReference>
<dbReference type="InterPro" id="IPR000792">
    <property type="entry name" value="Tscrpt_reg_LuxR_C"/>
</dbReference>